<feature type="transmembrane region" description="Helical" evidence="1">
    <location>
        <begin position="187"/>
        <end position="214"/>
    </location>
</feature>
<evidence type="ECO:0000256" key="1">
    <source>
        <dbReference type="SAM" id="Phobius"/>
    </source>
</evidence>
<feature type="transmembrane region" description="Helical" evidence="1">
    <location>
        <begin position="111"/>
        <end position="132"/>
    </location>
</feature>
<feature type="transmembrane region" description="Helical" evidence="1">
    <location>
        <begin position="369"/>
        <end position="388"/>
    </location>
</feature>
<evidence type="ECO:0000313" key="3">
    <source>
        <dbReference type="Proteomes" id="UP001165430"/>
    </source>
</evidence>
<sequence length="426" mass="48551">MNSKTKNFLYLSFLSPVLGLYLSVRNSDDRFIVFAGTLFMGIVGSVFIYIDGNDGHTHLMHVYDYYMDMSLFVFFKDLGSLLLFQPTDIANDVYKHVISYLAGGVFRIPELIHLFGGLLLGYFFTKSVLLVLENRPKEKLGILLLLFIFLFLITRSISALNSLRMWTAMWVFFYGALAYVKRGETRYLWIIGLSVLIHFSYLLYTVPLIGAIVLREKRIIVVGLFLLSFFVKLGFDQASEIVETTGLYQDKAKYTVVDQETLDRRADEQSDKGSANFYKEFGPTVYKNYSTILLAFTLILIYLKKTDMPYLDFLIASGLLILALSNLSSTSSPSVEGRGYTIASTFLVAAAIQVLFFKDYFLYSGIRSRIINMSLYTFLVSAIPYVLFQLSYTLNTVSFFILFVPLGSWLLGSGDFSIRDFLIFNF</sequence>
<comment type="caution">
    <text evidence="2">The sequence shown here is derived from an EMBL/GenBank/DDBJ whole genome shotgun (WGS) entry which is preliminary data.</text>
</comment>
<feature type="transmembrane region" description="Helical" evidence="1">
    <location>
        <begin position="310"/>
        <end position="327"/>
    </location>
</feature>
<proteinExistence type="predicted"/>
<feature type="transmembrane region" description="Helical" evidence="1">
    <location>
        <begin position="163"/>
        <end position="180"/>
    </location>
</feature>
<feature type="transmembrane region" description="Helical" evidence="1">
    <location>
        <begin position="339"/>
        <end position="357"/>
    </location>
</feature>
<gene>
    <name evidence="2" type="ORF">MM213_01105</name>
</gene>
<keyword evidence="1" id="KW-0472">Membrane</keyword>
<keyword evidence="3" id="KW-1185">Reference proteome</keyword>
<feature type="transmembrane region" description="Helical" evidence="1">
    <location>
        <begin position="394"/>
        <end position="412"/>
    </location>
</feature>
<dbReference type="RefSeq" id="WP_241409454.1">
    <property type="nucleotide sequence ID" value="NZ_JAKZGO010000001.1"/>
</dbReference>
<keyword evidence="1" id="KW-0812">Transmembrane</keyword>
<dbReference type="Proteomes" id="UP001165430">
    <property type="component" value="Unassembled WGS sequence"/>
</dbReference>
<evidence type="ECO:0000313" key="2">
    <source>
        <dbReference type="EMBL" id="MCH7412064.1"/>
    </source>
</evidence>
<organism evidence="2 3">
    <name type="scientific">Belliella alkalica</name>
    <dbReference type="NCBI Taxonomy" id="1730871"/>
    <lineage>
        <taxon>Bacteria</taxon>
        <taxon>Pseudomonadati</taxon>
        <taxon>Bacteroidota</taxon>
        <taxon>Cytophagia</taxon>
        <taxon>Cytophagales</taxon>
        <taxon>Cyclobacteriaceae</taxon>
        <taxon>Belliella</taxon>
    </lineage>
</organism>
<protein>
    <recommendedName>
        <fullName evidence="4">EpsG family protein</fullName>
    </recommendedName>
</protein>
<feature type="transmembrane region" description="Helical" evidence="1">
    <location>
        <begin position="139"/>
        <end position="157"/>
    </location>
</feature>
<name>A0ABS9V6M4_9BACT</name>
<reference evidence="2" key="1">
    <citation type="submission" date="2022-03" db="EMBL/GenBank/DDBJ databases">
        <title>De novo assembled genomes of Belliella spp. (Cyclobacteriaceae) strains.</title>
        <authorList>
            <person name="Szabo A."/>
            <person name="Korponai K."/>
            <person name="Felfoldi T."/>
        </authorList>
    </citation>
    <scope>NUCLEOTIDE SEQUENCE</scope>
    <source>
        <strain evidence="2">DSM 111903</strain>
    </source>
</reference>
<keyword evidence="1" id="KW-1133">Transmembrane helix</keyword>
<dbReference type="EMBL" id="JAKZGO010000001">
    <property type="protein sequence ID" value="MCH7412064.1"/>
    <property type="molecule type" value="Genomic_DNA"/>
</dbReference>
<accession>A0ABS9V6M4</accession>
<feature type="transmembrane region" description="Helical" evidence="1">
    <location>
        <begin position="286"/>
        <end position="303"/>
    </location>
</feature>
<evidence type="ECO:0008006" key="4">
    <source>
        <dbReference type="Google" id="ProtNLM"/>
    </source>
</evidence>
<feature type="transmembrane region" description="Helical" evidence="1">
    <location>
        <begin position="30"/>
        <end position="50"/>
    </location>
</feature>